<proteinExistence type="predicted"/>
<reference evidence="1 2" key="1">
    <citation type="submission" date="2020-09" db="EMBL/GenBank/DDBJ databases">
        <title>De no assembly of potato wild relative species, Solanum commersonii.</title>
        <authorList>
            <person name="Cho K."/>
        </authorList>
    </citation>
    <scope>NUCLEOTIDE SEQUENCE [LARGE SCALE GENOMIC DNA]</scope>
    <source>
        <strain evidence="1">LZ3.2</strain>
        <tissue evidence="1">Leaf</tissue>
    </source>
</reference>
<keyword evidence="2" id="KW-1185">Reference proteome</keyword>
<comment type="caution">
    <text evidence="1">The sequence shown here is derived from an EMBL/GenBank/DDBJ whole genome shotgun (WGS) entry which is preliminary data.</text>
</comment>
<protein>
    <submittedName>
        <fullName evidence="1">Uncharacterized protein</fullName>
    </submittedName>
</protein>
<gene>
    <name evidence="1" type="ORF">H5410_033332</name>
</gene>
<evidence type="ECO:0000313" key="1">
    <source>
        <dbReference type="EMBL" id="KAG5601962.1"/>
    </source>
</evidence>
<dbReference type="AlphaFoldDB" id="A0A9J5YNC6"/>
<evidence type="ECO:0000313" key="2">
    <source>
        <dbReference type="Proteomes" id="UP000824120"/>
    </source>
</evidence>
<dbReference type="OrthoDB" id="1681765at2759"/>
<sequence>MRFTFVATGWEGTAHDSKVLENALVEPTSQFPFPPHVAEDIDQQMAQSNNVGSSSWSHDREMQVQREEIIRTMWEDYIKD</sequence>
<organism evidence="1 2">
    <name type="scientific">Solanum commersonii</name>
    <name type="common">Commerson's wild potato</name>
    <name type="synonym">Commerson's nightshade</name>
    <dbReference type="NCBI Taxonomy" id="4109"/>
    <lineage>
        <taxon>Eukaryota</taxon>
        <taxon>Viridiplantae</taxon>
        <taxon>Streptophyta</taxon>
        <taxon>Embryophyta</taxon>
        <taxon>Tracheophyta</taxon>
        <taxon>Spermatophyta</taxon>
        <taxon>Magnoliopsida</taxon>
        <taxon>eudicotyledons</taxon>
        <taxon>Gunneridae</taxon>
        <taxon>Pentapetalae</taxon>
        <taxon>asterids</taxon>
        <taxon>lamiids</taxon>
        <taxon>Solanales</taxon>
        <taxon>Solanaceae</taxon>
        <taxon>Solanoideae</taxon>
        <taxon>Solaneae</taxon>
        <taxon>Solanum</taxon>
    </lineage>
</organism>
<name>A0A9J5YNC6_SOLCO</name>
<dbReference type="Proteomes" id="UP000824120">
    <property type="component" value="Chromosome 6"/>
</dbReference>
<accession>A0A9J5YNC6</accession>
<dbReference type="EMBL" id="JACXVP010000006">
    <property type="protein sequence ID" value="KAG5601962.1"/>
    <property type="molecule type" value="Genomic_DNA"/>
</dbReference>